<sequence>HEKIHQVLKKDVKDLQTSVSVAKEMAATAKMEADQARKEIKQLARDTQEKTDLLFAKVNSLEKRVRALEQRVGKKPLKLKPKKLYPVKKIGKLYEVKKGESLWRISGHKDVYNDPSKWKKIYEANKNKIANPNVVYPGQRLVIPPE</sequence>
<name>A0A523YQ84_UNCAE</name>
<dbReference type="SMART" id="SM00257">
    <property type="entry name" value="LysM"/>
    <property type="match status" value="1"/>
</dbReference>
<dbReference type="Pfam" id="PF01476">
    <property type="entry name" value="LysM"/>
    <property type="match status" value="1"/>
</dbReference>
<dbReference type="AlphaFoldDB" id="A0A523YQ84"/>
<evidence type="ECO:0000256" key="1">
    <source>
        <dbReference type="SAM" id="Coils"/>
    </source>
</evidence>
<keyword evidence="1" id="KW-0175">Coiled coil</keyword>
<feature type="non-terminal residue" evidence="3">
    <location>
        <position position="1"/>
    </location>
</feature>
<gene>
    <name evidence="3" type="ORF">E3J33_01380</name>
</gene>
<dbReference type="EMBL" id="SOIJ01000080">
    <property type="protein sequence ID" value="TET93683.1"/>
    <property type="molecule type" value="Genomic_DNA"/>
</dbReference>
<protein>
    <submittedName>
        <fullName evidence="3">LysM peptidoglycan-binding domain-containing protein</fullName>
    </submittedName>
</protein>
<feature type="coiled-coil region" evidence="1">
    <location>
        <begin position="19"/>
        <end position="71"/>
    </location>
</feature>
<proteinExistence type="predicted"/>
<accession>A0A523YQ84</accession>
<dbReference type="InterPro" id="IPR018392">
    <property type="entry name" value="LysM"/>
</dbReference>
<organism evidence="3 4">
    <name type="scientific">Aerophobetes bacterium</name>
    <dbReference type="NCBI Taxonomy" id="2030807"/>
    <lineage>
        <taxon>Bacteria</taxon>
        <taxon>Candidatus Aerophobota</taxon>
    </lineage>
</organism>
<evidence type="ECO:0000313" key="3">
    <source>
        <dbReference type="EMBL" id="TET93683.1"/>
    </source>
</evidence>
<dbReference type="SUPFAM" id="SSF54106">
    <property type="entry name" value="LysM domain"/>
    <property type="match status" value="1"/>
</dbReference>
<reference evidence="3 4" key="1">
    <citation type="submission" date="2019-03" db="EMBL/GenBank/DDBJ databases">
        <title>Metabolic potential of uncultured bacteria and archaea associated with petroleum seepage in deep-sea sediments.</title>
        <authorList>
            <person name="Dong X."/>
            <person name="Hubert C."/>
        </authorList>
    </citation>
    <scope>NUCLEOTIDE SEQUENCE [LARGE SCALE GENOMIC DNA]</scope>
    <source>
        <strain evidence="3">E29_bin28</strain>
    </source>
</reference>
<dbReference type="InterPro" id="IPR052196">
    <property type="entry name" value="Bact_Kbp"/>
</dbReference>
<dbReference type="PROSITE" id="PS51782">
    <property type="entry name" value="LYSM"/>
    <property type="match status" value="1"/>
</dbReference>
<dbReference type="PANTHER" id="PTHR34700:SF4">
    <property type="entry name" value="PHAGE-LIKE ELEMENT PBSX PROTEIN XKDP"/>
    <property type="match status" value="1"/>
</dbReference>
<comment type="caution">
    <text evidence="3">The sequence shown here is derived from an EMBL/GenBank/DDBJ whole genome shotgun (WGS) entry which is preliminary data.</text>
</comment>
<dbReference type="Gene3D" id="3.10.350.10">
    <property type="entry name" value="LysM domain"/>
    <property type="match status" value="1"/>
</dbReference>
<evidence type="ECO:0000313" key="4">
    <source>
        <dbReference type="Proteomes" id="UP000316925"/>
    </source>
</evidence>
<dbReference type="PANTHER" id="PTHR34700">
    <property type="entry name" value="POTASSIUM BINDING PROTEIN KBP"/>
    <property type="match status" value="1"/>
</dbReference>
<dbReference type="InterPro" id="IPR036779">
    <property type="entry name" value="LysM_dom_sf"/>
</dbReference>
<evidence type="ECO:0000259" key="2">
    <source>
        <dbReference type="PROSITE" id="PS51782"/>
    </source>
</evidence>
<dbReference type="CDD" id="cd00118">
    <property type="entry name" value="LysM"/>
    <property type="match status" value="1"/>
</dbReference>
<dbReference type="Proteomes" id="UP000316925">
    <property type="component" value="Unassembled WGS sequence"/>
</dbReference>
<feature type="domain" description="LysM" evidence="2">
    <location>
        <begin position="92"/>
        <end position="143"/>
    </location>
</feature>